<feature type="coiled-coil region" evidence="1">
    <location>
        <begin position="4"/>
        <end position="55"/>
    </location>
</feature>
<keyword evidence="3" id="KW-1185">Reference proteome</keyword>
<dbReference type="Proteomes" id="UP000297972">
    <property type="component" value="Unassembled WGS sequence"/>
</dbReference>
<accession>A0A4Z1BS89</accession>
<dbReference type="AlphaFoldDB" id="A0A4Z1BS89"/>
<keyword evidence="1" id="KW-0175">Coiled coil</keyword>
<evidence type="ECO:0000313" key="3">
    <source>
        <dbReference type="Proteomes" id="UP000297972"/>
    </source>
</evidence>
<evidence type="ECO:0000256" key="1">
    <source>
        <dbReference type="SAM" id="Coils"/>
    </source>
</evidence>
<comment type="caution">
    <text evidence="2">The sequence shown here is derived from an EMBL/GenBank/DDBJ whole genome shotgun (WGS) entry which is preliminary data.</text>
</comment>
<sequence>MSDITASERRLTAALDRLDRLLETAPAPAADAGLIARLTGERDAALARAEAAEQAPGGDA</sequence>
<protein>
    <submittedName>
        <fullName evidence="2">Uncharacterized protein</fullName>
    </submittedName>
</protein>
<gene>
    <name evidence="2" type="ORF">E4L95_17170</name>
</gene>
<name>A0A4Z1BS89_9RHOB</name>
<proteinExistence type="predicted"/>
<reference evidence="2 3" key="1">
    <citation type="submission" date="2019-03" db="EMBL/GenBank/DDBJ databases">
        <authorList>
            <person name="Li J."/>
        </authorList>
    </citation>
    <scope>NUCLEOTIDE SEQUENCE [LARGE SCALE GENOMIC DNA]</scope>
    <source>
        <strain evidence="2 3">3058</strain>
    </source>
</reference>
<dbReference type="EMBL" id="SRPG01000216">
    <property type="protein sequence ID" value="TGN50839.1"/>
    <property type="molecule type" value="Genomic_DNA"/>
</dbReference>
<organism evidence="2 3">
    <name type="scientific">Paracoccus liaowanqingii</name>
    <dbReference type="NCBI Taxonomy" id="2560053"/>
    <lineage>
        <taxon>Bacteria</taxon>
        <taxon>Pseudomonadati</taxon>
        <taxon>Pseudomonadota</taxon>
        <taxon>Alphaproteobacteria</taxon>
        <taxon>Rhodobacterales</taxon>
        <taxon>Paracoccaceae</taxon>
        <taxon>Paracoccus</taxon>
    </lineage>
</organism>
<evidence type="ECO:0000313" key="2">
    <source>
        <dbReference type="EMBL" id="TGN50839.1"/>
    </source>
</evidence>
<feature type="non-terminal residue" evidence="2">
    <location>
        <position position="60"/>
    </location>
</feature>